<dbReference type="Proteomes" id="UP000547209">
    <property type="component" value="Unassembled WGS sequence"/>
</dbReference>
<organism evidence="5 6">
    <name type="scientific">Cohnella nanjingensis</name>
    <dbReference type="NCBI Taxonomy" id="1387779"/>
    <lineage>
        <taxon>Bacteria</taxon>
        <taxon>Bacillati</taxon>
        <taxon>Bacillota</taxon>
        <taxon>Bacilli</taxon>
        <taxon>Bacillales</taxon>
        <taxon>Paenibacillaceae</taxon>
        <taxon>Cohnella</taxon>
    </lineage>
</organism>
<name>A0A7X0RWN8_9BACL</name>
<keyword evidence="1" id="KW-0813">Transport</keyword>
<dbReference type="InterPro" id="IPR003593">
    <property type="entry name" value="AAA+_ATPase"/>
</dbReference>
<dbReference type="EMBL" id="JACJVP010000061">
    <property type="protein sequence ID" value="MBB6675042.1"/>
    <property type="molecule type" value="Genomic_DNA"/>
</dbReference>
<dbReference type="PANTHER" id="PTHR42939">
    <property type="entry name" value="ABC TRANSPORTER ATP-BINDING PROTEIN ALBC-RELATED"/>
    <property type="match status" value="1"/>
</dbReference>
<reference evidence="5 6" key="1">
    <citation type="submission" date="2020-08" db="EMBL/GenBank/DDBJ databases">
        <title>Cohnella phylogeny.</title>
        <authorList>
            <person name="Dunlap C."/>
        </authorList>
    </citation>
    <scope>NUCLEOTIDE SEQUENCE [LARGE SCALE GENOMIC DNA]</scope>
    <source>
        <strain evidence="5 6">DSM 28246</strain>
    </source>
</reference>
<dbReference type="SMART" id="SM00382">
    <property type="entry name" value="AAA"/>
    <property type="match status" value="1"/>
</dbReference>
<dbReference type="PROSITE" id="PS50893">
    <property type="entry name" value="ABC_TRANSPORTER_2"/>
    <property type="match status" value="1"/>
</dbReference>
<dbReference type="PROSITE" id="PS00211">
    <property type="entry name" value="ABC_TRANSPORTER_1"/>
    <property type="match status" value="1"/>
</dbReference>
<dbReference type="InterPro" id="IPR017871">
    <property type="entry name" value="ABC_transporter-like_CS"/>
</dbReference>
<evidence type="ECO:0000313" key="6">
    <source>
        <dbReference type="Proteomes" id="UP000547209"/>
    </source>
</evidence>
<dbReference type="GO" id="GO:0005524">
    <property type="term" value="F:ATP binding"/>
    <property type="evidence" value="ECO:0007669"/>
    <property type="project" value="UniProtKB-KW"/>
</dbReference>
<dbReference type="InterPro" id="IPR051782">
    <property type="entry name" value="ABC_Transporter_VariousFunc"/>
</dbReference>
<keyword evidence="3 5" id="KW-0067">ATP-binding</keyword>
<dbReference type="RefSeq" id="WP_185672903.1">
    <property type="nucleotide sequence ID" value="NZ_JACJVP010000061.1"/>
</dbReference>
<proteinExistence type="predicted"/>
<sequence>MTAEPLVTLTDATKTYSGRKVLREVSLALLPGETVVLTGANGSGKSTLLRALGGLTALTSGSRRVRQPGERRFAVGYAPDHLPKLKLTAREYLGHMAAIGGMEAAGRQERIERLLARMRLPGGIDRLRMHDYSKGMLQKINLLQAMLHGPDLLLLDEPLGGLDREAKQECERVLAELKSQGTTIVLASHEPVWRDDIADRRLAIAEGRIVRDERGGRPASDERPRWRLVQCELPEGAGPTAFAEWDGVLRTRPEEGGRMSYWVRSDRSDALLTALLAAGAAILSVQAGEGETDG</sequence>
<keyword evidence="2" id="KW-0547">Nucleotide-binding</keyword>
<evidence type="ECO:0000256" key="2">
    <source>
        <dbReference type="ARBA" id="ARBA00022741"/>
    </source>
</evidence>
<gene>
    <name evidence="5" type="ORF">H7C19_30710</name>
</gene>
<dbReference type="GO" id="GO:0016887">
    <property type="term" value="F:ATP hydrolysis activity"/>
    <property type="evidence" value="ECO:0007669"/>
    <property type="project" value="InterPro"/>
</dbReference>
<evidence type="ECO:0000259" key="4">
    <source>
        <dbReference type="PROSITE" id="PS50893"/>
    </source>
</evidence>
<evidence type="ECO:0000313" key="5">
    <source>
        <dbReference type="EMBL" id="MBB6675042.1"/>
    </source>
</evidence>
<keyword evidence="6" id="KW-1185">Reference proteome</keyword>
<evidence type="ECO:0000256" key="3">
    <source>
        <dbReference type="ARBA" id="ARBA00022840"/>
    </source>
</evidence>
<dbReference type="PANTHER" id="PTHR42939:SF1">
    <property type="entry name" value="ABC TRANSPORTER ATP-BINDING PROTEIN ALBC-RELATED"/>
    <property type="match status" value="1"/>
</dbReference>
<accession>A0A7X0RWN8</accession>
<dbReference type="Gene3D" id="3.40.50.300">
    <property type="entry name" value="P-loop containing nucleotide triphosphate hydrolases"/>
    <property type="match status" value="1"/>
</dbReference>
<dbReference type="Pfam" id="PF00005">
    <property type="entry name" value="ABC_tran"/>
    <property type="match status" value="1"/>
</dbReference>
<protein>
    <submittedName>
        <fullName evidence="5">ATP-binding cassette domain-containing protein</fullName>
    </submittedName>
</protein>
<feature type="domain" description="ABC transporter" evidence="4">
    <location>
        <begin position="7"/>
        <end position="231"/>
    </location>
</feature>
<dbReference type="InterPro" id="IPR003439">
    <property type="entry name" value="ABC_transporter-like_ATP-bd"/>
</dbReference>
<comment type="caution">
    <text evidence="5">The sequence shown here is derived from an EMBL/GenBank/DDBJ whole genome shotgun (WGS) entry which is preliminary data.</text>
</comment>
<dbReference type="SUPFAM" id="SSF52540">
    <property type="entry name" value="P-loop containing nucleoside triphosphate hydrolases"/>
    <property type="match status" value="1"/>
</dbReference>
<evidence type="ECO:0000256" key="1">
    <source>
        <dbReference type="ARBA" id="ARBA00022448"/>
    </source>
</evidence>
<dbReference type="AlphaFoldDB" id="A0A7X0RWN8"/>
<dbReference type="InterPro" id="IPR027417">
    <property type="entry name" value="P-loop_NTPase"/>
</dbReference>